<dbReference type="EMBL" id="JANHOG010000216">
    <property type="protein sequence ID" value="KAJ3556734.1"/>
    <property type="molecule type" value="Genomic_DNA"/>
</dbReference>
<comment type="caution">
    <text evidence="1">The sequence shown here is derived from an EMBL/GenBank/DDBJ whole genome shotgun (WGS) entry which is preliminary data.</text>
</comment>
<organism evidence="1 2">
    <name type="scientific">Phlebia brevispora</name>
    <dbReference type="NCBI Taxonomy" id="194682"/>
    <lineage>
        <taxon>Eukaryota</taxon>
        <taxon>Fungi</taxon>
        <taxon>Dikarya</taxon>
        <taxon>Basidiomycota</taxon>
        <taxon>Agaricomycotina</taxon>
        <taxon>Agaricomycetes</taxon>
        <taxon>Polyporales</taxon>
        <taxon>Meruliaceae</taxon>
        <taxon>Phlebia</taxon>
    </lineage>
</organism>
<proteinExistence type="predicted"/>
<name>A0ACC1TA49_9APHY</name>
<sequence length="1907" mass="215149">MDASDLHSNSPDLELLPELQSVSSSDSSANECDLQTVSDNSDYQSELCTSSACSSRAQLPIAEMDVTAEDMYQQHQISHCHSDGMLKGEFVDDNSGSDDSAGYGGGAKHTILIEELAAHPLYAGTLQGLAADSHVSLSAVVSEPDVHLPISQYKVICEIPLEVLIKISSRHHLCKIYELHETDYSGPRQTIAVLQHGLREHVCSPRCQRTLAEFDQPVFQSTIGKQSRWRVAIQTPAVAGHPREQNLPSIERSYERSTFPPEPHDRWDLAGFVHKWVDATAPEVVVQIPCGVCGRAMFPHETTKLRLNDPAFEIVYSYCERATDNHISRDRTQEILCACAIHNDGDTTRVTVCGTCFNSLKKDKKLPRLALANEKMVVARYRHNVCTAEIRIGGVRRRMKANAVIFVQPVAKLQRVLPPPREELDECLVILFTGATDPTKQDFERTPFLENHRDYADVQLSPENLKTYPENTPPVAVLHRVEDGLEPMQNRPVFDTENEKGTEQGPCEFAIHGMSVEEYTDMSYNDLRLKAAEHLRLGKGFLAYGSSDELEFMFHNPRLYPGLFPWLFPYGLGGFENQLQSRAVPMRTHIKYLLSLYDRRFQVDEYFPFLVFNQEQIRQCSHGAYTLVHRGNFRNVTEKILNIEVDTLASLIERTKISSYVQAENEGEKKCLELLHLMDVVAGRVPISNTQKKYQWNEIRGLIYEKGLPFWFITFSPAEHNSLTALMMCGLMSQEDAIQLKIPHREDQLRAIAANPVACAKFFHFLVHTFLSVIVRAGHEEAGIFGKTSAYYGTVEVQGRLMLHLHLLLWTANSATPSEIRRRLTENLGSFQEKLVAWLESCHQGQFSTGSMHEVQARAVTARSMPEINLEETTEWEGNEITDSKNPLLHLLKAPRSDATADDVDDWYHALLLETDDIALQCNKHMHKRDPCLDSCRKGMLKQCRVRFLRPIIPETFVEKETDALFLKKLEPWINFYAPIVTYLLRCNTDVTCLLSGTQAKAVVTYVTDYMIKSTLKTHTIFEAVRNVLECKADVIAQSPCPADAAKKLICKMVNALTARTEIDHLFKVFPWLSYVQKRNHTGALIGLSKISDYTCRPRELEHISLYDYLRFTEVRKLTPDIWKQMHQARRELFLNYEQECDENDSGSESDEHESTTHLDAKQPLQFISDHPLHDTHVVFLLKCTRSLVLNFVGGTLPRRDKGDHEEYCRTMMTIFALTGWRSSLELKGRDQSWEDAFASTSFTKHSLQVMANMNLMYECLDARDDFAAQRKAEERSQWLAQQLGAELVESLQLDSNSTSANFTADEEEILHLLEQSSEIIGRETDLYQVYTPAIPSLSPSQWREVLQRARAIALDERCNEHTTNPIGGRTCHTASSADNEVTVMRADQISQFVKRFTQPYRANSPFELPSQYNHIIARFSLNEEQQRAFLQIAFHMSGVHNRPLRMYLGGMGGTGKSQVIKAVTDFLCERGEGARLELCTPTGAAASIIGGSTYHSMLGFNRDEQARSVTKLAKVCTRLAHVDLIFLDEVSMLSCLAMYRISEQLSNAFDTPLDPFGSKNVVLSGDFGQLPPPGAGQASLYSSTVSGRSAALTLNGQKKALGKALWHMFDTHVILRENMWQTGASPEDIAYWTLLTNARVKACNSDDFRLLDAITISIGQHATILATLPFSTSSDATARVRTLSADLPDNLRKLLWELPPSATEHVPGKISLCRGLPVMLKSNEATKLCVTNGAEATVYDWDAHMLEDSREVLDTIFLQLKDPPREISIADLPLNVVPVPVTTERIHCLLPNDTSIWITWRQAPILPNFAMTDFASQGWTRPVNPVDIRHSGTIILALFDKQKLTGELSKDLKREMRELEIMDHINKLRFHGTLPAAITGSTRAELVQNYQKTFGLYYMPPNTHPA</sequence>
<protein>
    <submittedName>
        <fullName evidence="1">Uncharacterized protein</fullName>
    </submittedName>
</protein>
<accession>A0ACC1TA49</accession>
<evidence type="ECO:0000313" key="2">
    <source>
        <dbReference type="Proteomes" id="UP001148662"/>
    </source>
</evidence>
<keyword evidence="2" id="KW-1185">Reference proteome</keyword>
<dbReference type="Proteomes" id="UP001148662">
    <property type="component" value="Unassembled WGS sequence"/>
</dbReference>
<reference evidence="1" key="1">
    <citation type="submission" date="2022-07" db="EMBL/GenBank/DDBJ databases">
        <title>Genome Sequence of Phlebia brevispora.</title>
        <authorList>
            <person name="Buettner E."/>
        </authorList>
    </citation>
    <scope>NUCLEOTIDE SEQUENCE</scope>
    <source>
        <strain evidence="1">MPL23</strain>
    </source>
</reference>
<evidence type="ECO:0000313" key="1">
    <source>
        <dbReference type="EMBL" id="KAJ3556734.1"/>
    </source>
</evidence>
<gene>
    <name evidence="1" type="ORF">NM688_g1860</name>
</gene>